<feature type="coiled-coil region" evidence="1">
    <location>
        <begin position="121"/>
        <end position="148"/>
    </location>
</feature>
<dbReference type="Gene3D" id="2.40.420.20">
    <property type="match status" value="1"/>
</dbReference>
<dbReference type="RefSeq" id="WP_128214921.1">
    <property type="nucleotide sequence ID" value="NZ_CP025746.1"/>
</dbReference>
<feature type="transmembrane region" description="Helical" evidence="2">
    <location>
        <begin position="7"/>
        <end position="26"/>
    </location>
</feature>
<name>A0A410DYQ6_9CLOT</name>
<protein>
    <recommendedName>
        <fullName evidence="3">YknX-like C-terminal permuted SH3-like domain-containing protein</fullName>
    </recommendedName>
</protein>
<dbReference type="Gene3D" id="2.40.50.100">
    <property type="match status" value="1"/>
</dbReference>
<dbReference type="GO" id="GO:1990281">
    <property type="term" value="C:efflux pump complex"/>
    <property type="evidence" value="ECO:0007669"/>
    <property type="project" value="TreeGrafter"/>
</dbReference>
<dbReference type="AlphaFoldDB" id="A0A410DYQ6"/>
<keyword evidence="2" id="KW-0812">Transmembrane</keyword>
<keyword evidence="5" id="KW-1185">Reference proteome</keyword>
<keyword evidence="1" id="KW-0175">Coiled coil</keyword>
<organism evidence="4 5">
    <name type="scientific">Clostridium manihotivorum</name>
    <dbReference type="NCBI Taxonomy" id="2320868"/>
    <lineage>
        <taxon>Bacteria</taxon>
        <taxon>Bacillati</taxon>
        <taxon>Bacillota</taxon>
        <taxon>Clostridia</taxon>
        <taxon>Eubacteriales</taxon>
        <taxon>Clostridiaceae</taxon>
        <taxon>Clostridium</taxon>
    </lineage>
</organism>
<dbReference type="Pfam" id="PF25989">
    <property type="entry name" value="YknX_C"/>
    <property type="match status" value="1"/>
</dbReference>
<evidence type="ECO:0000259" key="3">
    <source>
        <dbReference type="Pfam" id="PF25989"/>
    </source>
</evidence>
<dbReference type="KEGG" id="cmah:C1I91_22605"/>
<dbReference type="PANTHER" id="PTHR30469">
    <property type="entry name" value="MULTIDRUG RESISTANCE PROTEIN MDTA"/>
    <property type="match status" value="1"/>
</dbReference>
<accession>A0A410DYQ6</accession>
<dbReference type="EMBL" id="CP025746">
    <property type="protein sequence ID" value="QAA34200.1"/>
    <property type="molecule type" value="Genomic_DNA"/>
</dbReference>
<reference evidence="4 5" key="1">
    <citation type="submission" date="2018-01" db="EMBL/GenBank/DDBJ databases">
        <title>Genome Sequencing and Assembly of Anaerobacter polyendosporus strain CT4.</title>
        <authorList>
            <person name="Tachaapaikoon C."/>
            <person name="Sutheeworapong S."/>
            <person name="Jenjaroenpun P."/>
            <person name="Wongsurawat T."/>
            <person name="Nookeaw I."/>
            <person name="Cheawchanlertfa P."/>
            <person name="Kosugi A."/>
            <person name="Cheevadhanarak S."/>
            <person name="Ratanakhanokchai K."/>
        </authorList>
    </citation>
    <scope>NUCLEOTIDE SEQUENCE [LARGE SCALE GENOMIC DNA]</scope>
    <source>
        <strain evidence="4 5">CT4</strain>
    </source>
</reference>
<keyword evidence="2" id="KW-1133">Transmembrane helix</keyword>
<proteinExistence type="predicted"/>
<dbReference type="Proteomes" id="UP000286268">
    <property type="component" value="Chromosome"/>
</dbReference>
<dbReference type="InterPro" id="IPR058637">
    <property type="entry name" value="YknX-like_C"/>
</dbReference>
<evidence type="ECO:0000313" key="5">
    <source>
        <dbReference type="Proteomes" id="UP000286268"/>
    </source>
</evidence>
<feature type="domain" description="YknX-like C-terminal permuted SH3-like" evidence="3">
    <location>
        <begin position="380"/>
        <end position="449"/>
    </location>
</feature>
<dbReference type="GO" id="GO:0015562">
    <property type="term" value="F:efflux transmembrane transporter activity"/>
    <property type="evidence" value="ECO:0007669"/>
    <property type="project" value="TreeGrafter"/>
</dbReference>
<evidence type="ECO:0000256" key="2">
    <source>
        <dbReference type="SAM" id="Phobius"/>
    </source>
</evidence>
<keyword evidence="2" id="KW-0472">Membrane</keyword>
<sequence length="456" mass="48738">MNKKRNIIAAIILVILIGITWAIVYYTRSKDDVISVKTEIVGKGNIKSYLNTTGVIKAKSIRDYYGSQLKVTGINFKVGDKVKKGDVLISYDNSDLQNAVKQAQIQYNNTVLQREDLLSQSKKINGTIKNLDSEIKDIKNKIQQLKNSTSSSISTIEGIKSTISGWKGKLSKEEISEANIADAGEKDLKLAQTENSSNAELIKQLSTALISLESQRNSIQPISEEKIKQMDNAVSLSKLALDSANSKLNTLAGNVTADFDGTVTSINANIGGVSNPTSPAITIADLNNLKVVVSLGKSDASKVKLEQAATIRSNGKEYNGKVSFISPSGKKGVSGLGAISAAPSSDVTMDAEIELLNSDENLKAEFDVDVDILTAERTGVIVVPTEAIKAEKGSKYVIYTVSNDKKVSEHKVEVGIQSDINAEIVSGIKTGDRVILNPSAMVKQGVTVKTNAGGSS</sequence>
<dbReference type="PANTHER" id="PTHR30469:SF33">
    <property type="entry name" value="SLR1207 PROTEIN"/>
    <property type="match status" value="1"/>
</dbReference>
<evidence type="ECO:0000313" key="4">
    <source>
        <dbReference type="EMBL" id="QAA34200.1"/>
    </source>
</evidence>
<evidence type="ECO:0000256" key="1">
    <source>
        <dbReference type="SAM" id="Coils"/>
    </source>
</evidence>
<dbReference type="OrthoDB" id="11589at2"/>
<dbReference type="Gene3D" id="2.40.30.170">
    <property type="match status" value="1"/>
</dbReference>
<gene>
    <name evidence="4" type="ORF">C1I91_22605</name>
</gene>